<evidence type="ECO:0000313" key="3">
    <source>
        <dbReference type="Proteomes" id="UP000326202"/>
    </source>
</evidence>
<protein>
    <submittedName>
        <fullName evidence="2">3-oxoacyl-ACP synthase</fullName>
    </submittedName>
</protein>
<keyword evidence="3" id="KW-1185">Reference proteome</keyword>
<gene>
    <name evidence="2" type="ORF">FRZ44_17800</name>
</gene>
<dbReference type="KEGG" id="htq:FRZ44_17800"/>
<name>A0A5J6MNY4_9PROT</name>
<evidence type="ECO:0000313" key="2">
    <source>
        <dbReference type="EMBL" id="QEX16486.1"/>
    </source>
</evidence>
<dbReference type="Proteomes" id="UP000326202">
    <property type="component" value="Chromosome"/>
</dbReference>
<dbReference type="InterPro" id="IPR014030">
    <property type="entry name" value="Ketoacyl_synth_N"/>
</dbReference>
<dbReference type="EMBL" id="CP042906">
    <property type="protein sequence ID" value="QEX16486.1"/>
    <property type="molecule type" value="Genomic_DNA"/>
</dbReference>
<evidence type="ECO:0000259" key="1">
    <source>
        <dbReference type="Pfam" id="PF13723"/>
    </source>
</evidence>
<proteinExistence type="predicted"/>
<feature type="domain" description="Beta-ketoacyl synthase-like N-terminal" evidence="1">
    <location>
        <begin position="27"/>
        <end position="241"/>
    </location>
</feature>
<sequence length="248" mass="26470">MQAVSALSFHVRGWNAWAPGLESESAWRHWATGRAETPEASAPPPAPMPMSLRRRISALGQAALRCAWGLPDAGRSRIVSASRHGEFGRTLSILDALAADDTVSPADFTLSVHHALVGLLSIALGNRKGHVAVAAGPDSFGFGLLEAVACLKERPSEPVVFLYYDEPLPRPYDRFDRGAEPPLAMALSLSSSGAGKGLLLETAAPRGAGDAEGSPGLAFLRFLLTDAPEASWQGERQQWQWRRLAEAA</sequence>
<accession>A0A5J6MNY4</accession>
<organism evidence="2 3">
    <name type="scientific">Hypericibacter terrae</name>
    <dbReference type="NCBI Taxonomy" id="2602015"/>
    <lineage>
        <taxon>Bacteria</taxon>
        <taxon>Pseudomonadati</taxon>
        <taxon>Pseudomonadota</taxon>
        <taxon>Alphaproteobacteria</taxon>
        <taxon>Rhodospirillales</taxon>
        <taxon>Dongiaceae</taxon>
        <taxon>Hypericibacter</taxon>
    </lineage>
</organism>
<dbReference type="OrthoDB" id="9798676at2"/>
<dbReference type="AlphaFoldDB" id="A0A5J6MNY4"/>
<dbReference type="Pfam" id="PF13723">
    <property type="entry name" value="Ketoacyl-synt_2"/>
    <property type="match status" value="1"/>
</dbReference>
<reference evidence="2 3" key="1">
    <citation type="submission" date="2019-08" db="EMBL/GenBank/DDBJ databases">
        <title>Hyperibacter terrae gen. nov., sp. nov. and Hyperibacter viscosus sp. nov., two new members in the family Rhodospirillaceae isolated from the rhizosphere of Hypericum perforatum.</title>
        <authorList>
            <person name="Noviana Z."/>
        </authorList>
    </citation>
    <scope>NUCLEOTIDE SEQUENCE [LARGE SCALE GENOMIC DNA]</scope>
    <source>
        <strain evidence="2 3">R5913</strain>
    </source>
</reference>